<name>A0A4V4HTW0_9HELO</name>
<dbReference type="EMBL" id="PQXL01000339">
    <property type="protein sequence ID" value="THV47046.1"/>
    <property type="molecule type" value="Genomic_DNA"/>
</dbReference>
<evidence type="ECO:0000259" key="1">
    <source>
        <dbReference type="Pfam" id="PF06985"/>
    </source>
</evidence>
<dbReference type="InterPro" id="IPR052895">
    <property type="entry name" value="HetReg/Transcr_Mod"/>
</dbReference>
<dbReference type="InterPro" id="IPR010730">
    <property type="entry name" value="HET"/>
</dbReference>
<protein>
    <recommendedName>
        <fullName evidence="1">Heterokaryon incompatibility domain-containing protein</fullName>
    </recommendedName>
</protein>
<comment type="caution">
    <text evidence="2">The sequence shown here is derived from an EMBL/GenBank/DDBJ whole genome shotgun (WGS) entry which is preliminary data.</text>
</comment>
<evidence type="ECO:0000313" key="2">
    <source>
        <dbReference type="EMBL" id="THV47046.1"/>
    </source>
</evidence>
<dbReference type="AlphaFoldDB" id="A0A4V4HTW0"/>
<dbReference type="Proteomes" id="UP000308671">
    <property type="component" value="Unassembled WGS sequence"/>
</dbReference>
<dbReference type="OrthoDB" id="2504919at2759"/>
<evidence type="ECO:0000313" key="3">
    <source>
        <dbReference type="Proteomes" id="UP000308671"/>
    </source>
</evidence>
<keyword evidence="3" id="KW-1185">Reference proteome</keyword>
<sequence>MTAIDVPPKYSYTPLDTSKPSIRLLRLQRNEQGSIIGWLESFSLDDPERPVFRTLSYVWGPEVFPHNISINGHPFPVLSSLHPFLEIVCDDKKLKQWWWWIDSICIDQNVGSIAEAERNIQVAMMRRIYEKSERTIGWLGLGDDGGEQAIQFMKMLTNHKKRLDLVHQRRLGGERRVNEEELGNELSDRSKWAALEKLLSRPWWTRVWTLQEYLVPRTFVFQCGYETLDRRKLATAMIAISLCRRIDETLLAHKAFEAPWIRRRIFQWCQKGAPIKLIGLMGYISNYKASDPRDRVYSVLGLAADGFLADPPRYQDSFEKVYSDLVKSFVDKDKSLDILCFADRFHCLEHLHGQPILPSWVPDWRADIQPWMVPAMAAQSGAKHVGNFRPIVTLYPESNNYDVFMAGKSNVPLKYNFSADLRILTCEGVFVDLVDGIGGLKVVYTDEDKTNDKVAEVYQSVEPTSTHGTPKASQSNVKLLTPAELDPEQASRYMDHIFRCLMLNRQDRYLSQVIPAKEFSYLEFQAFCFAAMKRPDDVHPLFLDWFERNRTLRIGSHSLEQICKATPLPNSEFSTDYDFMDISTNEQAFISRFRDTTKWMARRLMTTNQGLIGMVPCRARKSDQVWILLGCSIPLILRKWEDNEGYQVIGECYLHGYMSGEIQEEVRSGIRMVEDVCLL</sequence>
<feature type="domain" description="Heterokaryon incompatibility" evidence="1">
    <location>
        <begin position="52"/>
        <end position="212"/>
    </location>
</feature>
<dbReference type="Pfam" id="PF06985">
    <property type="entry name" value="HET"/>
    <property type="match status" value="1"/>
</dbReference>
<dbReference type="PANTHER" id="PTHR24148:SF64">
    <property type="entry name" value="HETEROKARYON INCOMPATIBILITY DOMAIN-CONTAINING PROTEIN"/>
    <property type="match status" value="1"/>
</dbReference>
<dbReference type="PANTHER" id="PTHR24148">
    <property type="entry name" value="ANKYRIN REPEAT DOMAIN-CONTAINING PROTEIN 39 HOMOLOG-RELATED"/>
    <property type="match status" value="1"/>
</dbReference>
<reference evidence="2 3" key="1">
    <citation type="submission" date="2017-12" db="EMBL/GenBank/DDBJ databases">
        <title>Comparative genomics of Botrytis spp.</title>
        <authorList>
            <person name="Valero-Jimenez C.A."/>
            <person name="Tapia P."/>
            <person name="Veloso J."/>
            <person name="Silva-Moreno E."/>
            <person name="Staats M."/>
            <person name="Valdes J.H."/>
            <person name="Van Kan J.A.L."/>
        </authorList>
    </citation>
    <scope>NUCLEOTIDE SEQUENCE [LARGE SCALE GENOMIC DNA]</scope>
    <source>
        <strain evidence="2 3">MUCL435</strain>
    </source>
</reference>
<accession>A0A4V4HTW0</accession>
<gene>
    <name evidence="2" type="ORF">BGAL_0339g00060</name>
</gene>
<dbReference type="Pfam" id="PF26639">
    <property type="entry name" value="Het-6_barrel"/>
    <property type="match status" value="1"/>
</dbReference>
<proteinExistence type="predicted"/>
<organism evidence="2 3">
    <name type="scientific">Botrytis galanthina</name>
    <dbReference type="NCBI Taxonomy" id="278940"/>
    <lineage>
        <taxon>Eukaryota</taxon>
        <taxon>Fungi</taxon>
        <taxon>Dikarya</taxon>
        <taxon>Ascomycota</taxon>
        <taxon>Pezizomycotina</taxon>
        <taxon>Leotiomycetes</taxon>
        <taxon>Helotiales</taxon>
        <taxon>Sclerotiniaceae</taxon>
        <taxon>Botrytis</taxon>
    </lineage>
</organism>